<sequence>MPVAASETAWYRCPASAVNVTRSPVRFTGTAWFVVRSTSDAVASIGFRTVREPLLPAVSVIRLASRLRHSVSTVTLPRARRPLTEPVGQAAGTAGSTSTTPFWLCSSISAIPAVAPKLPSIWNGGWVSNRLARVLLLSCSLSILWAWSPSSSRAQKLIFQALLQPVPPSPRAVRETRAALARAGVVDGDICRPGCRAYRCETCRWSLVGLSQSAFHSCN</sequence>
<evidence type="ECO:0000313" key="2">
    <source>
        <dbReference type="Proteomes" id="UP000249419"/>
    </source>
</evidence>
<comment type="caution">
    <text evidence="1">The sequence shown here is derived from an EMBL/GenBank/DDBJ whole genome shotgun (WGS) entry which is preliminary data.</text>
</comment>
<protein>
    <submittedName>
        <fullName evidence="1">Uncharacterized protein</fullName>
    </submittedName>
</protein>
<accession>A0A328NNT8</accession>
<dbReference type="EMBL" id="PYAG01000020">
    <property type="protein sequence ID" value="RAO31450.1"/>
    <property type="molecule type" value="Genomic_DNA"/>
</dbReference>
<dbReference type="AlphaFoldDB" id="A0A328NNT8"/>
<dbReference type="Proteomes" id="UP000249419">
    <property type="component" value="Unassembled WGS sequence"/>
</dbReference>
<name>A0A328NNT8_9ACTN</name>
<organism evidence="1 2">
    <name type="scientific">Micromonospora saelicesensis</name>
    <dbReference type="NCBI Taxonomy" id="285676"/>
    <lineage>
        <taxon>Bacteria</taxon>
        <taxon>Bacillati</taxon>
        <taxon>Actinomycetota</taxon>
        <taxon>Actinomycetes</taxon>
        <taxon>Micromonosporales</taxon>
        <taxon>Micromonosporaceae</taxon>
        <taxon>Micromonospora</taxon>
    </lineage>
</organism>
<gene>
    <name evidence="1" type="ORF">PSN13_04013</name>
</gene>
<proteinExistence type="predicted"/>
<reference evidence="1 2" key="1">
    <citation type="submission" date="2018-03" db="EMBL/GenBank/DDBJ databases">
        <title>Defining the species Micromonospora saelicesensis and Micromonospora noduli under the framework of genomics.</title>
        <authorList>
            <person name="Riesco R."/>
            <person name="Trujillo M.E."/>
        </authorList>
    </citation>
    <scope>NUCLEOTIDE SEQUENCE [LARGE SCALE GENOMIC DNA]</scope>
    <source>
        <strain evidence="1 2">PSN13</strain>
    </source>
</reference>
<evidence type="ECO:0000313" key="1">
    <source>
        <dbReference type="EMBL" id="RAO31450.1"/>
    </source>
</evidence>